<gene>
    <name evidence="2" type="ORF">LVY72_04420</name>
</gene>
<evidence type="ECO:0000256" key="1">
    <source>
        <dbReference type="SAM" id="MobiDB-lite"/>
    </source>
</evidence>
<feature type="region of interest" description="Disordered" evidence="1">
    <location>
        <begin position="220"/>
        <end position="254"/>
    </location>
</feature>
<evidence type="ECO:0000313" key="2">
    <source>
        <dbReference type="EMBL" id="MCG2621156.1"/>
    </source>
</evidence>
<accession>A0ABS9L3G9</accession>
<proteinExistence type="predicted"/>
<feature type="region of interest" description="Disordered" evidence="1">
    <location>
        <begin position="1"/>
        <end position="66"/>
    </location>
</feature>
<reference evidence="2" key="1">
    <citation type="submission" date="2022-01" db="EMBL/GenBank/DDBJ databases">
        <authorList>
            <person name="Jo J.-H."/>
            <person name="Im W.-T."/>
        </authorList>
    </citation>
    <scope>NUCLEOTIDE SEQUENCE</scope>
    <source>
        <strain evidence="2">I2-34</strain>
    </source>
</reference>
<dbReference type="RefSeq" id="WP_237818263.1">
    <property type="nucleotide sequence ID" value="NZ_JAKLTQ010000002.1"/>
</dbReference>
<comment type="caution">
    <text evidence="2">The sequence shown here is derived from an EMBL/GenBank/DDBJ whole genome shotgun (WGS) entry which is preliminary data.</text>
</comment>
<dbReference type="Proteomes" id="UP001165368">
    <property type="component" value="Unassembled WGS sequence"/>
</dbReference>
<sequence length="254" mass="26725">MARVEGIEGLDPASPGQQPADANDSPVQVWEEPGTGAFDIGSSLAPDGLDPEAPAGTGAGFTVDHRPDPDARYLAPSFAGSAEMLYVCSGTVATGDDGVARVALPEDFEALASEFRYQLTVLGNLAQAVVAEEIEDNAFTIRTDHPRVKVCWQVTGIRQADWAAAVPAAVAADEADQPDGPGARSAVAGNRLQALIQDDPVDDEELRQLLAGLPDRADASAAAARTRLKEQWGRVPDSIQEQLPDHRLGRPTQG</sequence>
<organism evidence="2 3">
    <name type="scientific">Arthrobacter hankyongi</name>
    <dbReference type="NCBI Taxonomy" id="2904801"/>
    <lineage>
        <taxon>Bacteria</taxon>
        <taxon>Bacillati</taxon>
        <taxon>Actinomycetota</taxon>
        <taxon>Actinomycetes</taxon>
        <taxon>Micrococcales</taxon>
        <taxon>Micrococcaceae</taxon>
        <taxon>Arthrobacter</taxon>
    </lineage>
</organism>
<dbReference type="EMBL" id="JAKLTQ010000002">
    <property type="protein sequence ID" value="MCG2621156.1"/>
    <property type="molecule type" value="Genomic_DNA"/>
</dbReference>
<evidence type="ECO:0000313" key="3">
    <source>
        <dbReference type="Proteomes" id="UP001165368"/>
    </source>
</evidence>
<protein>
    <submittedName>
        <fullName evidence="2">Uncharacterized protein</fullName>
    </submittedName>
</protein>
<keyword evidence="3" id="KW-1185">Reference proteome</keyword>
<name>A0ABS9L3G9_9MICC</name>